<dbReference type="Gene3D" id="2.70.70.10">
    <property type="entry name" value="Glucose Permease (Domain IIA)"/>
    <property type="match status" value="1"/>
</dbReference>
<keyword evidence="1" id="KW-1133">Transmembrane helix</keyword>
<reference evidence="3 4" key="1">
    <citation type="journal article" date="2011" name="Front. Microbiol.">
        <title>Genomic signatures of strain selection and enhancement in Bacillus atrophaeus var. globigii, a historical biowarfare simulant.</title>
        <authorList>
            <person name="Gibbons H.S."/>
            <person name="Broomall S.M."/>
            <person name="McNew L.A."/>
            <person name="Daligault H."/>
            <person name="Chapman C."/>
            <person name="Bruce D."/>
            <person name="Karavis M."/>
            <person name="Krepps M."/>
            <person name="McGregor P.A."/>
            <person name="Hong C."/>
            <person name="Park K.H."/>
            <person name="Akmal A."/>
            <person name="Feldman A."/>
            <person name="Lin J.S."/>
            <person name="Chang W.E."/>
            <person name="Higgs B.W."/>
            <person name="Demirev P."/>
            <person name="Lindquist J."/>
            <person name="Liem A."/>
            <person name="Fochler E."/>
            <person name="Read T.D."/>
            <person name="Tapia R."/>
            <person name="Johnson S."/>
            <person name="Bishop-Lilly K.A."/>
            <person name="Detter C."/>
            <person name="Han C."/>
            <person name="Sozhamannan S."/>
            <person name="Rosenzweig C.N."/>
            <person name="Skowronski E.W."/>
        </authorList>
    </citation>
    <scope>NUCLEOTIDE SEQUENCE [LARGE SCALE GENOMIC DNA]</scope>
    <source>
        <strain evidence="3 4">GYP-17</strain>
    </source>
</reference>
<accession>A0A432WKH2</accession>
<dbReference type="Proteomes" id="UP000288405">
    <property type="component" value="Unassembled WGS sequence"/>
</dbReference>
<keyword evidence="1" id="KW-0812">Transmembrane</keyword>
<dbReference type="PANTHER" id="PTHR21666:SF270">
    <property type="entry name" value="MUREIN HYDROLASE ACTIVATOR ENVC"/>
    <property type="match status" value="1"/>
</dbReference>
<feature type="domain" description="M23ase beta-sheet core" evidence="2">
    <location>
        <begin position="208"/>
        <end position="303"/>
    </location>
</feature>
<gene>
    <name evidence="3" type="ORF">CWE11_06030</name>
</gene>
<name>A0A432WKH2_9GAMM</name>
<dbReference type="SUPFAM" id="SSF51261">
    <property type="entry name" value="Duplicated hybrid motif"/>
    <property type="match status" value="1"/>
</dbReference>
<dbReference type="AlphaFoldDB" id="A0A432WKH2"/>
<protein>
    <submittedName>
        <fullName evidence="3">M23 family peptidase</fullName>
    </submittedName>
</protein>
<evidence type="ECO:0000313" key="4">
    <source>
        <dbReference type="Proteomes" id="UP000288405"/>
    </source>
</evidence>
<keyword evidence="4" id="KW-1185">Reference proteome</keyword>
<comment type="caution">
    <text evidence="3">The sequence shown here is derived from an EMBL/GenBank/DDBJ whole genome shotgun (WGS) entry which is preliminary data.</text>
</comment>
<dbReference type="InterPro" id="IPR011055">
    <property type="entry name" value="Dup_hybrid_motif"/>
</dbReference>
<proteinExistence type="predicted"/>
<evidence type="ECO:0000256" key="1">
    <source>
        <dbReference type="SAM" id="Phobius"/>
    </source>
</evidence>
<feature type="transmembrane region" description="Helical" evidence="1">
    <location>
        <begin position="47"/>
        <end position="69"/>
    </location>
</feature>
<dbReference type="OrthoDB" id="5489603at2"/>
<dbReference type="InterPro" id="IPR050570">
    <property type="entry name" value="Cell_wall_metabolism_enzyme"/>
</dbReference>
<organism evidence="3 4">
    <name type="scientific">Aliidiomarina sanyensis</name>
    <dbReference type="NCBI Taxonomy" id="1249555"/>
    <lineage>
        <taxon>Bacteria</taxon>
        <taxon>Pseudomonadati</taxon>
        <taxon>Pseudomonadota</taxon>
        <taxon>Gammaproteobacteria</taxon>
        <taxon>Alteromonadales</taxon>
        <taxon>Idiomarinaceae</taxon>
        <taxon>Aliidiomarina</taxon>
    </lineage>
</organism>
<evidence type="ECO:0000313" key="3">
    <source>
        <dbReference type="EMBL" id="RUO34306.1"/>
    </source>
</evidence>
<feature type="transmembrane region" description="Helical" evidence="1">
    <location>
        <begin position="20"/>
        <end position="41"/>
    </location>
</feature>
<dbReference type="GO" id="GO:0004222">
    <property type="term" value="F:metalloendopeptidase activity"/>
    <property type="evidence" value="ECO:0007669"/>
    <property type="project" value="TreeGrafter"/>
</dbReference>
<keyword evidence="1" id="KW-0472">Membrane</keyword>
<dbReference type="CDD" id="cd12797">
    <property type="entry name" value="M23_peptidase"/>
    <property type="match status" value="1"/>
</dbReference>
<feature type="transmembrane region" description="Helical" evidence="1">
    <location>
        <begin position="97"/>
        <end position="115"/>
    </location>
</feature>
<evidence type="ECO:0000259" key="2">
    <source>
        <dbReference type="Pfam" id="PF01551"/>
    </source>
</evidence>
<dbReference type="InterPro" id="IPR016047">
    <property type="entry name" value="M23ase_b-sheet_dom"/>
</dbReference>
<dbReference type="EMBL" id="PIPM01000004">
    <property type="protein sequence ID" value="RUO34306.1"/>
    <property type="molecule type" value="Genomic_DNA"/>
</dbReference>
<dbReference type="Pfam" id="PF01551">
    <property type="entry name" value="Peptidase_M23"/>
    <property type="match status" value="1"/>
</dbReference>
<sequence>MQPSHTSDIPRWRKELGAWYWPMLLSLACVILLQVVVRQLWGWNFPFWLVIALYLILAGILSFGLKAYAEGPKKTKRMPHPASQWPVAGPLRYLGRYAIMFTFIPTSLLSIFNPWQLTQQLKQIGGQARVHKRMRDHYEALEHYQNKVSYRLPFDGEWLIFNGGLHRETSHSWDVLAQRYAYDFVKADASFRRHSGAGNRLKHYFCYEEPILAAASGEVVHVQDGIGPAPLVGFGVCDFLARHFAGNHVVIRHAEGEYGVYAHLIKGTIPVQIGDRVAQGDRIGLCGHTGHSSEPHLHFHLQDGESIFSSMGLPIRFETARVNGTVTDTPVEITRGQRVAHIP</sequence>
<dbReference type="PANTHER" id="PTHR21666">
    <property type="entry name" value="PEPTIDASE-RELATED"/>
    <property type="match status" value="1"/>
</dbReference>